<evidence type="ECO:0000256" key="7">
    <source>
        <dbReference type="ARBA" id="ARBA00022840"/>
    </source>
</evidence>
<evidence type="ECO:0000256" key="3">
    <source>
        <dbReference type="ARBA" id="ARBA00022553"/>
    </source>
</evidence>
<dbReference type="EC" id="2.7.13.3" evidence="2"/>
<feature type="transmembrane region" description="Helical" evidence="9">
    <location>
        <begin position="303"/>
        <end position="323"/>
    </location>
</feature>
<feature type="transmembrane region" description="Helical" evidence="9">
    <location>
        <begin position="192"/>
        <end position="210"/>
    </location>
</feature>
<sequence length="627" mass="71079">MRTGRFFFLVALIVLMFFRGQICYADIIPVITLQNGAERYSIGGKVALLEDAGGELSFGQVLDLDTAFRMSKQENPVFGPSSSTVWCAFRLQNKSKENKWYLEVGNSYLNQAELYEQTANGEYRRIKTGTGEPFKDRSIQTNRIIIPLHIALGSEKMYYLRFQSRNILRFPLQISTMPALYERNHPYDLANGMYFGLMFSLVILNLFVYLSLRDKSYLLYILYILCLALDIASIRGYIGEWLPESFMWLVNNRIFSGLTIFFGVAFSNSFLGVKRQMPALYRWSYAIFASVIIIFFLSMLRLYVLSFVWMLLTLIPGFIYIYITGISAWRKGFKPALYLTIAYGAMGTGTFIYALKDNNLLPENSFTEGAMQWGSVTEALVLSFALASKFNYYKREKDEAQELAIKQANAFSQQLIQSQEYERKRIAAELHDSIGQSLILIKNKVLLLRKRTHEPHKVEQHAQDLTESVTHTINEIRAISYALRPFQLDMLGLTASVQSLVEEVAQASGIHICVEADNIDGLFPKEDEINLYRIVQECLSNIVKHSGASQARLSLSRNEQVVQLKIEDNGRGMSSSAAAAQKKTGFGLLGIQERINILAGNWLIKEAVPQGTIIHISIPLSVKYANA</sequence>
<protein>
    <recommendedName>
        <fullName evidence="2">histidine kinase</fullName>
        <ecNumber evidence="2">2.7.13.3</ecNumber>
    </recommendedName>
</protein>
<proteinExistence type="predicted"/>
<evidence type="ECO:0000256" key="9">
    <source>
        <dbReference type="SAM" id="Phobius"/>
    </source>
</evidence>
<feature type="transmembrane region" description="Helical" evidence="9">
    <location>
        <begin position="370"/>
        <end position="387"/>
    </location>
</feature>
<comment type="catalytic activity">
    <reaction evidence="1">
        <text>ATP + protein L-histidine = ADP + protein N-phospho-L-histidine.</text>
        <dbReference type="EC" id="2.7.13.3"/>
    </reaction>
</comment>
<keyword evidence="6" id="KW-0418">Kinase</keyword>
<dbReference type="Gene3D" id="2.60.40.2380">
    <property type="match status" value="1"/>
</dbReference>
<dbReference type="EMBL" id="JAUKPO010000023">
    <property type="protein sequence ID" value="MDO1449893.1"/>
    <property type="molecule type" value="Genomic_DNA"/>
</dbReference>
<keyword evidence="12" id="KW-1185">Reference proteome</keyword>
<dbReference type="CDD" id="cd16917">
    <property type="entry name" value="HATPase_UhpB-NarQ-NarX-like"/>
    <property type="match status" value="1"/>
</dbReference>
<dbReference type="Pfam" id="PF07730">
    <property type="entry name" value="HisKA_3"/>
    <property type="match status" value="1"/>
</dbReference>
<reference evidence="11" key="1">
    <citation type="submission" date="2023-07" db="EMBL/GenBank/DDBJ databases">
        <title>The genome sequence of Rhodocytophaga aerolata KACC 12507.</title>
        <authorList>
            <person name="Zhang X."/>
        </authorList>
    </citation>
    <scope>NUCLEOTIDE SEQUENCE</scope>
    <source>
        <strain evidence="11">KACC 12507</strain>
    </source>
</reference>
<dbReference type="InterPro" id="IPR011623">
    <property type="entry name" value="7TMR_DISM_rcpt_extracell_dom1"/>
</dbReference>
<keyword evidence="8" id="KW-0902">Two-component regulatory system</keyword>
<dbReference type="Gene3D" id="1.20.5.1930">
    <property type="match status" value="1"/>
</dbReference>
<dbReference type="SUPFAM" id="SSF55874">
    <property type="entry name" value="ATPase domain of HSP90 chaperone/DNA topoisomerase II/histidine kinase"/>
    <property type="match status" value="1"/>
</dbReference>
<evidence type="ECO:0000256" key="6">
    <source>
        <dbReference type="ARBA" id="ARBA00022777"/>
    </source>
</evidence>
<dbReference type="InterPro" id="IPR036890">
    <property type="entry name" value="HATPase_C_sf"/>
</dbReference>
<evidence type="ECO:0000256" key="5">
    <source>
        <dbReference type="ARBA" id="ARBA00022741"/>
    </source>
</evidence>
<keyword evidence="9" id="KW-0472">Membrane</keyword>
<evidence type="ECO:0000256" key="8">
    <source>
        <dbReference type="ARBA" id="ARBA00023012"/>
    </source>
</evidence>
<evidence type="ECO:0000256" key="2">
    <source>
        <dbReference type="ARBA" id="ARBA00012438"/>
    </source>
</evidence>
<evidence type="ECO:0000259" key="10">
    <source>
        <dbReference type="PROSITE" id="PS50109"/>
    </source>
</evidence>
<evidence type="ECO:0000256" key="1">
    <source>
        <dbReference type="ARBA" id="ARBA00000085"/>
    </source>
</evidence>
<keyword evidence="4" id="KW-0808">Transferase</keyword>
<dbReference type="InterPro" id="IPR003594">
    <property type="entry name" value="HATPase_dom"/>
</dbReference>
<keyword evidence="9" id="KW-1133">Transmembrane helix</keyword>
<dbReference type="Proteomes" id="UP001168528">
    <property type="component" value="Unassembled WGS sequence"/>
</dbReference>
<keyword evidence="7" id="KW-0067">ATP-binding</keyword>
<dbReference type="PANTHER" id="PTHR24421">
    <property type="entry name" value="NITRATE/NITRITE SENSOR PROTEIN NARX-RELATED"/>
    <property type="match status" value="1"/>
</dbReference>
<feature type="domain" description="Histidine kinase" evidence="10">
    <location>
        <begin position="429"/>
        <end position="622"/>
    </location>
</feature>
<evidence type="ECO:0000256" key="4">
    <source>
        <dbReference type="ARBA" id="ARBA00022679"/>
    </source>
</evidence>
<gene>
    <name evidence="11" type="ORF">Q0590_26675</name>
</gene>
<evidence type="ECO:0000313" key="12">
    <source>
        <dbReference type="Proteomes" id="UP001168528"/>
    </source>
</evidence>
<dbReference type="Pfam" id="PF07696">
    <property type="entry name" value="7TMR-DISMED2"/>
    <property type="match status" value="1"/>
</dbReference>
<feature type="transmembrane region" description="Helical" evidence="9">
    <location>
        <begin position="217"/>
        <end position="234"/>
    </location>
</feature>
<dbReference type="InterPro" id="IPR050482">
    <property type="entry name" value="Sensor_HK_TwoCompSys"/>
</dbReference>
<dbReference type="Gene3D" id="3.30.565.10">
    <property type="entry name" value="Histidine kinase-like ATPase, C-terminal domain"/>
    <property type="match status" value="1"/>
</dbReference>
<dbReference type="InterPro" id="IPR005467">
    <property type="entry name" value="His_kinase_dom"/>
</dbReference>
<name>A0ABT8RFE9_9BACT</name>
<feature type="transmembrane region" description="Helical" evidence="9">
    <location>
        <begin position="254"/>
        <end position="273"/>
    </location>
</feature>
<feature type="transmembrane region" description="Helical" evidence="9">
    <location>
        <begin position="335"/>
        <end position="355"/>
    </location>
</feature>
<dbReference type="InterPro" id="IPR011622">
    <property type="entry name" value="7TMR_DISM_rcpt_extracell_dom2"/>
</dbReference>
<dbReference type="PROSITE" id="PS50109">
    <property type="entry name" value="HIS_KIN"/>
    <property type="match status" value="1"/>
</dbReference>
<keyword evidence="3" id="KW-0597">Phosphoprotein</keyword>
<dbReference type="RefSeq" id="WP_302040696.1">
    <property type="nucleotide sequence ID" value="NZ_JAUKPO010000023.1"/>
</dbReference>
<keyword evidence="5" id="KW-0547">Nucleotide-binding</keyword>
<feature type="transmembrane region" description="Helical" evidence="9">
    <location>
        <begin position="280"/>
        <end position="297"/>
    </location>
</feature>
<organism evidence="11 12">
    <name type="scientific">Rhodocytophaga aerolata</name>
    <dbReference type="NCBI Taxonomy" id="455078"/>
    <lineage>
        <taxon>Bacteria</taxon>
        <taxon>Pseudomonadati</taxon>
        <taxon>Bacteroidota</taxon>
        <taxon>Cytophagia</taxon>
        <taxon>Cytophagales</taxon>
        <taxon>Rhodocytophagaceae</taxon>
        <taxon>Rhodocytophaga</taxon>
    </lineage>
</organism>
<comment type="caution">
    <text evidence="11">The sequence shown here is derived from an EMBL/GenBank/DDBJ whole genome shotgun (WGS) entry which is preliminary data.</text>
</comment>
<accession>A0ABT8RFE9</accession>
<keyword evidence="9" id="KW-0812">Transmembrane</keyword>
<dbReference type="Pfam" id="PF02518">
    <property type="entry name" value="HATPase_c"/>
    <property type="match status" value="1"/>
</dbReference>
<dbReference type="SMART" id="SM00387">
    <property type="entry name" value="HATPase_c"/>
    <property type="match status" value="1"/>
</dbReference>
<dbReference type="Pfam" id="PF07695">
    <property type="entry name" value="7TMR-DISM_7TM"/>
    <property type="match status" value="1"/>
</dbReference>
<evidence type="ECO:0000313" key="11">
    <source>
        <dbReference type="EMBL" id="MDO1449893.1"/>
    </source>
</evidence>
<dbReference type="PANTHER" id="PTHR24421:SF10">
    <property type="entry name" value="NITRATE_NITRITE SENSOR PROTEIN NARQ"/>
    <property type="match status" value="1"/>
</dbReference>
<dbReference type="InterPro" id="IPR011712">
    <property type="entry name" value="Sig_transdc_His_kin_sub3_dim/P"/>
</dbReference>